<dbReference type="InterPro" id="IPR028146">
    <property type="entry name" value="PRKCSH_N"/>
</dbReference>
<dbReference type="RefSeq" id="XP_056861016.1">
    <property type="nucleotide sequence ID" value="XM_057005036.1"/>
</dbReference>
<dbReference type="InterPro" id="IPR009011">
    <property type="entry name" value="Man6P_isomerase_rcpt-bd_dom_sf"/>
</dbReference>
<proteinExistence type="predicted"/>
<dbReference type="GO" id="GO:0006491">
    <property type="term" value="P:N-glycan processing"/>
    <property type="evidence" value="ECO:0007669"/>
    <property type="project" value="TreeGrafter"/>
</dbReference>
<dbReference type="OrthoDB" id="28322at2759"/>
<dbReference type="InterPro" id="IPR036607">
    <property type="entry name" value="PRKCSH"/>
</dbReference>
<dbReference type="PANTHER" id="PTHR12630">
    <property type="entry name" value="N-LINKED OLIGOSACCHARIDE PROCESSING"/>
    <property type="match status" value="1"/>
</dbReference>
<dbReference type="Gene3D" id="2.70.130.10">
    <property type="entry name" value="Mannose-6-phosphate receptor binding domain"/>
    <property type="match status" value="1"/>
</dbReference>
<feature type="compositionally biased region" description="Basic and acidic residues" evidence="6">
    <location>
        <begin position="197"/>
        <end position="219"/>
    </location>
</feature>
<sequence length="641" mass="72219">MRVVVALSSSVSLSILLLLASAIRSSSSPLKDPFVGISPQDEKYYKSSSEIKCKDGSKRFTIAQLNDDFCDCPDGTDEPGTSACPNGKFYCRNAGHSPLVLFSSRVNDGICDCCDGSDEYGGNVTCPNTCWEAGKAARESLKKKIETYKQGLVVRRKEIEQAKVGLEKDGAELKKLKSEEKILRGLVQQLKERKEEIEKVEEKERLQKEKEDKERKDAELAAQPGKGNSEEVKTDGNEKVEGSTDGEEEMPGAYQDAEDLDENEHHDEIGNYKDFPTDEEPAADTEPTSILEEATHNNPADEHVVETNKESPSSEDSISDGSENDASTKKDDSVSEKKEELSKEELGRLVASRWTGEKSEKPTEADDIPKADDQENHEHTPTTPHEVDEDDGFVSDGDEDTADEGKYSDHEPEDDTYEEESRHDSTSSYKSDAEDDLDLSEMRTSNPTWLEKIQKTVKNILQAVNLIQTTPVDKSEADRVRKEYDESSSKLNKIQSRVSSLEKKLKQDFGPEKEFYSFHGRCFESKQGKYTYKVCGYKEATQEEGYSKSRLGEWEKFENSYQFMTYTNGDKCWNGPDRSLKIKLRCGLKNELMDVDEPSRCEYAAVLSTPARCLEDKLKELEQKLEKMMSQDQPPHSHDEL</sequence>
<dbReference type="InterPro" id="IPR039794">
    <property type="entry name" value="Gtb1-like"/>
</dbReference>
<feature type="compositionally biased region" description="Low complexity" evidence="6">
    <location>
        <begin position="310"/>
        <end position="325"/>
    </location>
</feature>
<evidence type="ECO:0000313" key="10">
    <source>
        <dbReference type="RefSeq" id="XP_056861016.1"/>
    </source>
</evidence>
<dbReference type="AlphaFoldDB" id="A0A9W3DBC5"/>
<evidence type="ECO:0000313" key="9">
    <source>
        <dbReference type="Proteomes" id="UP000504610"/>
    </source>
</evidence>
<evidence type="ECO:0000256" key="1">
    <source>
        <dbReference type="ARBA" id="ARBA00022387"/>
    </source>
</evidence>
<dbReference type="Proteomes" id="UP000504610">
    <property type="component" value="Chromosome 3"/>
</dbReference>
<keyword evidence="4" id="KW-1015">Disulfide bond</keyword>
<reference evidence="10" key="2">
    <citation type="submission" date="2025-08" db="UniProtKB">
        <authorList>
            <consortium name="RefSeq"/>
        </authorList>
    </citation>
    <scope>IDENTIFICATION</scope>
    <source>
        <tissue evidence="10">Leaf</tissue>
    </source>
</reference>
<dbReference type="GeneID" id="130509263"/>
<dbReference type="GO" id="GO:0017177">
    <property type="term" value="C:glucosidase II complex"/>
    <property type="evidence" value="ECO:0007669"/>
    <property type="project" value="TreeGrafter"/>
</dbReference>
<feature type="region of interest" description="Disordered" evidence="6">
    <location>
        <begin position="197"/>
        <end position="446"/>
    </location>
</feature>
<name>A0A9W3DBC5_RAPSA</name>
<feature type="compositionally biased region" description="Basic and acidic residues" evidence="6">
    <location>
        <begin position="293"/>
        <end position="309"/>
    </location>
</feature>
<feature type="compositionally biased region" description="Basic and acidic residues" evidence="6">
    <location>
        <begin position="355"/>
        <end position="380"/>
    </location>
</feature>
<organism evidence="9 10">
    <name type="scientific">Raphanus sativus</name>
    <name type="common">Radish</name>
    <name type="synonym">Raphanus raphanistrum var. sativus</name>
    <dbReference type="NCBI Taxonomy" id="3726"/>
    <lineage>
        <taxon>Eukaryota</taxon>
        <taxon>Viridiplantae</taxon>
        <taxon>Streptophyta</taxon>
        <taxon>Embryophyta</taxon>
        <taxon>Tracheophyta</taxon>
        <taxon>Spermatophyta</taxon>
        <taxon>Magnoliopsida</taxon>
        <taxon>eudicotyledons</taxon>
        <taxon>Gunneridae</taxon>
        <taxon>Pentapetalae</taxon>
        <taxon>rosids</taxon>
        <taxon>malvids</taxon>
        <taxon>Brassicales</taxon>
        <taxon>Brassicaceae</taxon>
        <taxon>Brassiceae</taxon>
        <taxon>Raphanus</taxon>
    </lineage>
</organism>
<evidence type="ECO:0000256" key="7">
    <source>
        <dbReference type="SAM" id="SignalP"/>
    </source>
</evidence>
<protein>
    <recommendedName>
        <fullName evidence="1">Glucosidase 2 subunit beta</fullName>
    </recommendedName>
</protein>
<feature type="chain" id="PRO_5040778903" description="Glucosidase 2 subunit beta" evidence="7">
    <location>
        <begin position="23"/>
        <end position="641"/>
    </location>
</feature>
<feature type="compositionally biased region" description="Basic and acidic residues" evidence="6">
    <location>
        <begin position="326"/>
        <end position="347"/>
    </location>
</feature>
<feature type="coiled-coil region" evidence="5">
    <location>
        <begin position="477"/>
        <end position="504"/>
    </location>
</feature>
<evidence type="ECO:0000256" key="4">
    <source>
        <dbReference type="ARBA" id="ARBA00023157"/>
    </source>
</evidence>
<keyword evidence="2 7" id="KW-0732">Signal</keyword>
<feature type="compositionally biased region" description="Acidic residues" evidence="6">
    <location>
        <begin position="244"/>
        <end position="262"/>
    </location>
</feature>
<dbReference type="Pfam" id="PF13015">
    <property type="entry name" value="PRKCSH_1"/>
    <property type="match status" value="1"/>
</dbReference>
<feature type="domain" description="MRH" evidence="8">
    <location>
        <begin position="520"/>
        <end position="615"/>
    </location>
</feature>
<accession>A0A9W3DBC5</accession>
<evidence type="ECO:0000256" key="2">
    <source>
        <dbReference type="ARBA" id="ARBA00022729"/>
    </source>
</evidence>
<evidence type="ECO:0000259" key="8">
    <source>
        <dbReference type="PROSITE" id="PS51914"/>
    </source>
</evidence>
<dbReference type="PROSITE" id="PS51914">
    <property type="entry name" value="MRH"/>
    <property type="match status" value="1"/>
</dbReference>
<keyword evidence="5" id="KW-0175">Coiled coil</keyword>
<dbReference type="PANTHER" id="PTHR12630:SF1">
    <property type="entry name" value="GLUCOSIDASE 2 SUBUNIT BETA"/>
    <property type="match status" value="1"/>
</dbReference>
<keyword evidence="3" id="KW-0256">Endoplasmic reticulum</keyword>
<keyword evidence="9" id="KW-1185">Reference proteome</keyword>
<dbReference type="Pfam" id="PF12999">
    <property type="entry name" value="PRKCSH-like"/>
    <property type="match status" value="1"/>
</dbReference>
<feature type="compositionally biased region" description="Basic and acidic residues" evidence="6">
    <location>
        <begin position="228"/>
        <end position="242"/>
    </location>
</feature>
<feature type="signal peptide" evidence="7">
    <location>
        <begin position="1"/>
        <end position="22"/>
    </location>
</feature>
<dbReference type="SUPFAM" id="SSF50911">
    <property type="entry name" value="Mannose 6-phosphate receptor domain"/>
    <property type="match status" value="1"/>
</dbReference>
<feature type="compositionally biased region" description="Acidic residues" evidence="6">
    <location>
        <begin position="387"/>
        <end position="402"/>
    </location>
</feature>
<dbReference type="InterPro" id="IPR044865">
    <property type="entry name" value="MRH_dom"/>
</dbReference>
<reference evidence="9" key="1">
    <citation type="journal article" date="2019" name="Database">
        <title>The radish genome database (RadishGD): an integrated information resource for radish genomics.</title>
        <authorList>
            <person name="Yu H.J."/>
            <person name="Baek S."/>
            <person name="Lee Y.J."/>
            <person name="Cho A."/>
            <person name="Mun J.H."/>
        </authorList>
    </citation>
    <scope>NUCLEOTIDE SEQUENCE [LARGE SCALE GENOMIC DNA]</scope>
    <source>
        <strain evidence="9">cv. WK10039</strain>
    </source>
</reference>
<evidence type="ECO:0000256" key="6">
    <source>
        <dbReference type="SAM" id="MobiDB-lite"/>
    </source>
</evidence>
<evidence type="ECO:0000256" key="3">
    <source>
        <dbReference type="ARBA" id="ARBA00022824"/>
    </source>
</evidence>
<gene>
    <name evidence="10" type="primary">LOC130509263</name>
</gene>
<dbReference type="KEGG" id="rsz:130509263"/>
<evidence type="ECO:0000256" key="5">
    <source>
        <dbReference type="SAM" id="Coils"/>
    </source>
</evidence>